<dbReference type="EMBL" id="RDRB01000012">
    <property type="protein sequence ID" value="ROT96287.1"/>
    <property type="molecule type" value="Genomic_DNA"/>
</dbReference>
<evidence type="ECO:0000313" key="2">
    <source>
        <dbReference type="Proteomes" id="UP000268016"/>
    </source>
</evidence>
<dbReference type="GO" id="GO:0006270">
    <property type="term" value="P:DNA replication initiation"/>
    <property type="evidence" value="ECO:0007669"/>
    <property type="project" value="TreeGrafter"/>
</dbReference>
<dbReference type="PANTHER" id="PTHR30050:SF5">
    <property type="entry name" value="DNAA REGULATORY INACTIVATOR HDA"/>
    <property type="match status" value="1"/>
</dbReference>
<keyword evidence="2" id="KW-1185">Reference proteome</keyword>
<proteinExistence type="predicted"/>
<protein>
    <submittedName>
        <fullName evidence="1">Chromosomal replication initiator DnaA</fullName>
    </submittedName>
</protein>
<sequence>MSAAQIGFDWPPRVDLGAGSFFVSEANREAHAVVTTPATWPEGKLVLTGPPASGKTHLARLFAAAESAEILEAPDLGPGRALPESRAVVIENADRLPSLAQEWLFHLHNRLRPEGLLLLTAQTPPARWPLTLPDLASRLQAAPVARLRDPDDALLAAVLMKHFEDRMITPDERLVTYLVRRIDRSFAAAADIVARIDRAALDRGAAVTRNLAADLLDSDRAEG</sequence>
<reference evidence="1 2" key="1">
    <citation type="submission" date="2018-10" db="EMBL/GenBank/DDBJ databases">
        <title>Histidinibacterium lentulum gen. nov., sp. nov., a marine bacterium from the culture broth of Picochlorum sp. 122.</title>
        <authorList>
            <person name="Wang G."/>
        </authorList>
    </citation>
    <scope>NUCLEOTIDE SEQUENCE [LARGE SCALE GENOMIC DNA]</scope>
    <source>
        <strain evidence="1 2">B17</strain>
    </source>
</reference>
<dbReference type="InterPro" id="IPR027417">
    <property type="entry name" value="P-loop_NTPase"/>
</dbReference>
<dbReference type="RefSeq" id="WP_123643855.1">
    <property type="nucleotide sequence ID" value="NZ_ML119092.1"/>
</dbReference>
<evidence type="ECO:0000313" key="1">
    <source>
        <dbReference type="EMBL" id="ROT96287.1"/>
    </source>
</evidence>
<dbReference type="OrthoDB" id="7390113at2"/>
<dbReference type="GO" id="GO:0005886">
    <property type="term" value="C:plasma membrane"/>
    <property type="evidence" value="ECO:0007669"/>
    <property type="project" value="TreeGrafter"/>
</dbReference>
<dbReference type="AlphaFoldDB" id="A0A3N2QM68"/>
<dbReference type="SUPFAM" id="SSF52540">
    <property type="entry name" value="P-loop containing nucleoside triphosphate hydrolases"/>
    <property type="match status" value="1"/>
</dbReference>
<dbReference type="PANTHER" id="PTHR30050">
    <property type="entry name" value="CHROMOSOMAL REPLICATION INITIATOR PROTEIN DNAA"/>
    <property type="match status" value="1"/>
</dbReference>
<accession>A0A3N2QM68</accession>
<dbReference type="Gene3D" id="3.40.50.300">
    <property type="entry name" value="P-loop containing nucleotide triphosphate hydrolases"/>
    <property type="match status" value="1"/>
</dbReference>
<organism evidence="1 2">
    <name type="scientific">Histidinibacterium lentulum</name>
    <dbReference type="NCBI Taxonomy" id="2480588"/>
    <lineage>
        <taxon>Bacteria</taxon>
        <taxon>Pseudomonadati</taxon>
        <taxon>Pseudomonadota</taxon>
        <taxon>Alphaproteobacteria</taxon>
        <taxon>Rhodobacterales</taxon>
        <taxon>Paracoccaceae</taxon>
        <taxon>Histidinibacterium</taxon>
    </lineage>
</organism>
<dbReference type="Gene3D" id="1.10.8.60">
    <property type="match status" value="1"/>
</dbReference>
<comment type="caution">
    <text evidence="1">The sequence shown here is derived from an EMBL/GenBank/DDBJ whole genome shotgun (WGS) entry which is preliminary data.</text>
</comment>
<dbReference type="Proteomes" id="UP000268016">
    <property type="component" value="Unassembled WGS sequence"/>
</dbReference>
<name>A0A3N2QM68_9RHOB</name>
<dbReference type="GO" id="GO:0003688">
    <property type="term" value="F:DNA replication origin binding"/>
    <property type="evidence" value="ECO:0007669"/>
    <property type="project" value="TreeGrafter"/>
</dbReference>
<gene>
    <name evidence="1" type="ORF">EAT49_18795</name>
</gene>